<dbReference type="GO" id="GO:0016881">
    <property type="term" value="F:acid-amino acid ligase activity"/>
    <property type="evidence" value="ECO:0007669"/>
    <property type="project" value="UniProtKB-ARBA"/>
</dbReference>
<dbReference type="AlphaFoldDB" id="A0A2U9SD01"/>
<dbReference type="InterPro" id="IPR022770">
    <property type="entry name" value="IucA/IucC-like_C"/>
</dbReference>
<dbReference type="RefSeq" id="WP_111069246.1">
    <property type="nucleotide sequence ID" value="NZ_CP029832.1"/>
</dbReference>
<evidence type="ECO:0000256" key="1">
    <source>
        <dbReference type="ARBA" id="ARBA00007832"/>
    </source>
</evidence>
<dbReference type="PANTHER" id="PTHR34384:SF5">
    <property type="entry name" value="L-2,3-DIAMINOPROPANOATE--CITRATE LIGASE"/>
    <property type="match status" value="1"/>
</dbReference>
<protein>
    <submittedName>
        <fullName evidence="4">IucA/IucC family protein</fullName>
    </submittedName>
</protein>
<accession>A0A2U9SD01</accession>
<evidence type="ECO:0000313" key="5">
    <source>
        <dbReference type="Proteomes" id="UP000249605"/>
    </source>
</evidence>
<dbReference type="KEGG" id="azm:DM194_19480"/>
<dbReference type="InterPro" id="IPR037455">
    <property type="entry name" value="LucA/IucC-like"/>
</dbReference>
<comment type="similarity">
    <text evidence="1">Belongs to the IucA/IucC family.</text>
</comment>
<dbReference type="Gene3D" id="1.10.510.40">
    <property type="match status" value="1"/>
</dbReference>
<proteinExistence type="inferred from homology"/>
<name>A0A2U9SD01_9PROT</name>
<sequence>MRSTQQIAEHATFQNFANCYWREIDAGRTTRHGTEAEPGVECVEWLLPSQRAALRAEIVSRSLCGPCGFGRIWKRPLPDASPDTACWQPTEPFTALCCLAGESYRRMEDKGAGADLRGSELELLLRVLQSYQSVQRYLEASPADPAADGDEAGYEDEFIAAEQSLVFGHWLHPTPKSLQGMTPWQQPVYAPELGGRFRLRWFAAPAARVSHRSAVHQSAPEMIAAVLGGSLSRLSPREDELLIPMHPLQAEALALDPAVQEMLERGTLRALGDAGPEFTATSSVRTVYSPDSPWMLKFSLPVRITNSIRVNRRHELDAGVIMAKLIGAVGRDLGPRFGFVLDPAYITLDSPDGGESGFEVILRENPFAGGRQRGVATIAALAADPLPGRPSRLERIVRRVAMERDGGMAEAARRWFDAYLDCALDPVLRLYDLHGVALEAHQQNGLLELRDGMPARFLYRDNQGFYLSSAYRDRLRRLIPEADNIRSLYYEEGEINRRFSYYVIVNQIFSVIARMGKDRLAAEEDLLRILRARLERLALTLTQAGRRFAEGVLDSPTIGAKLNLTTRLLNIDELQAANEADLYAQWPNPLCRTGAAAAERGRHALSA</sequence>
<dbReference type="PANTHER" id="PTHR34384">
    <property type="entry name" value="L-2,3-DIAMINOPROPANOATE--CITRATE LIGASE"/>
    <property type="match status" value="1"/>
</dbReference>
<dbReference type="Proteomes" id="UP000249605">
    <property type="component" value="Plasmid unnamed2"/>
</dbReference>
<dbReference type="Pfam" id="PF06276">
    <property type="entry name" value="FhuF"/>
    <property type="match status" value="1"/>
</dbReference>
<dbReference type="OrthoDB" id="495728at2"/>
<feature type="domain" description="Aerobactin siderophore biosynthesis IucA/IucC-like C-terminal" evidence="3">
    <location>
        <begin position="414"/>
        <end position="575"/>
    </location>
</feature>
<organism evidence="4 5">
    <name type="scientific">Azospirillum ramasamyi</name>
    <dbReference type="NCBI Taxonomy" id="682998"/>
    <lineage>
        <taxon>Bacteria</taxon>
        <taxon>Pseudomonadati</taxon>
        <taxon>Pseudomonadota</taxon>
        <taxon>Alphaproteobacteria</taxon>
        <taxon>Rhodospirillales</taxon>
        <taxon>Azospirillaceae</taxon>
        <taxon>Azospirillum</taxon>
    </lineage>
</organism>
<reference evidence="4 5" key="1">
    <citation type="submission" date="2018-06" db="EMBL/GenBank/DDBJ databases">
        <title>Complete genome sequencing of Azospirillum sp. M2T2B2.</title>
        <authorList>
            <person name="Heo J."/>
            <person name="Kim S.-J."/>
            <person name="Kwon S.-W."/>
            <person name="Anandham R."/>
        </authorList>
    </citation>
    <scope>NUCLEOTIDE SEQUENCE [LARGE SCALE GENOMIC DNA]</scope>
    <source>
        <strain evidence="4 5">M2T2B2</strain>
        <plasmid evidence="4 5">unnamed2</plasmid>
    </source>
</reference>
<keyword evidence="5" id="KW-1185">Reference proteome</keyword>
<evidence type="ECO:0000259" key="3">
    <source>
        <dbReference type="Pfam" id="PF06276"/>
    </source>
</evidence>
<dbReference type="EMBL" id="CP029832">
    <property type="protein sequence ID" value="AWU96506.1"/>
    <property type="molecule type" value="Genomic_DNA"/>
</dbReference>
<keyword evidence="4" id="KW-0614">Plasmid</keyword>
<evidence type="ECO:0000313" key="4">
    <source>
        <dbReference type="EMBL" id="AWU96506.1"/>
    </source>
</evidence>
<dbReference type="InterPro" id="IPR007310">
    <property type="entry name" value="Aerobactin_biosyn_IucA/IucC_N"/>
</dbReference>
<dbReference type="GO" id="GO:0019290">
    <property type="term" value="P:siderophore biosynthetic process"/>
    <property type="evidence" value="ECO:0007669"/>
    <property type="project" value="InterPro"/>
</dbReference>
<feature type="domain" description="Aerobactin siderophore biosynthesis IucA/IucC N-terminal" evidence="2">
    <location>
        <begin position="158"/>
        <end position="382"/>
    </location>
</feature>
<gene>
    <name evidence="4" type="ORF">DM194_19480</name>
</gene>
<dbReference type="Pfam" id="PF04183">
    <property type="entry name" value="IucA_IucC"/>
    <property type="match status" value="1"/>
</dbReference>
<evidence type="ECO:0000259" key="2">
    <source>
        <dbReference type="Pfam" id="PF04183"/>
    </source>
</evidence>
<geneLocation type="plasmid" evidence="4 5">
    <name>unnamed2</name>
</geneLocation>